<keyword evidence="2" id="KW-1185">Reference proteome</keyword>
<accession>A0A2I1FVB8</accession>
<dbReference type="VEuPathDB" id="FungiDB:RhiirA1_505319"/>
<dbReference type="VEuPathDB" id="FungiDB:RhiirFUN_016524"/>
<protein>
    <submittedName>
        <fullName evidence="1">Uncharacterized protein</fullName>
    </submittedName>
</protein>
<evidence type="ECO:0000313" key="2">
    <source>
        <dbReference type="Proteomes" id="UP000234323"/>
    </source>
</evidence>
<sequence length="331" mass="38785">MVPMWDSIGPIDTDIRKFSRNICDAKVFDSFTTNSKLKFLFSNHSLDTINWPLTKSWLEYNETKDICSSEKSKKEAFKIKSLDHILPCGDILTSHYSSLYDPQLLPVKCPICNNVDDTNQHLGFCPELIQPMYDALQEAKEILYNQLTSEINSFFTNATLSRDLEMLELFQPIIDNSHLIYLIIHSIVPQSLVDLVHSHTRKFNHTKKIIMNFMSKIQHLCYNVIWRRHTESMISWEKKHGVHGKKIKLRRAKRRAANKIRKKTPPSRSPTHIVAPPCHSTKIYDSRNRFDDRLRIHYYQCQRTNDQFVPRWIILTTSNYLHAGGWTGLLR</sequence>
<evidence type="ECO:0000313" key="1">
    <source>
        <dbReference type="EMBL" id="PKY38253.1"/>
    </source>
</evidence>
<gene>
    <name evidence="1" type="ORF">RhiirA4_507323</name>
</gene>
<organism evidence="1 2">
    <name type="scientific">Rhizophagus irregularis</name>
    <dbReference type="NCBI Taxonomy" id="588596"/>
    <lineage>
        <taxon>Eukaryota</taxon>
        <taxon>Fungi</taxon>
        <taxon>Fungi incertae sedis</taxon>
        <taxon>Mucoromycota</taxon>
        <taxon>Glomeromycotina</taxon>
        <taxon>Glomeromycetes</taxon>
        <taxon>Glomerales</taxon>
        <taxon>Glomeraceae</taxon>
        <taxon>Rhizophagus</taxon>
    </lineage>
</organism>
<reference evidence="1 2" key="1">
    <citation type="submission" date="2015-10" db="EMBL/GenBank/DDBJ databases">
        <title>Genome analyses suggest a sexual origin of heterokaryosis in a supposedly ancient asexual fungus.</title>
        <authorList>
            <person name="Ropars J."/>
            <person name="Sedzielewska K."/>
            <person name="Noel J."/>
            <person name="Charron P."/>
            <person name="Farinelli L."/>
            <person name="Marton T."/>
            <person name="Kruger M."/>
            <person name="Pelin A."/>
            <person name="Brachmann A."/>
            <person name="Corradi N."/>
        </authorList>
    </citation>
    <scope>NUCLEOTIDE SEQUENCE [LARGE SCALE GENOMIC DNA]</scope>
    <source>
        <strain evidence="1 2">A4</strain>
    </source>
</reference>
<dbReference type="EMBL" id="LLXI01000022">
    <property type="protein sequence ID" value="PKY38253.1"/>
    <property type="molecule type" value="Genomic_DNA"/>
</dbReference>
<dbReference type="VEuPathDB" id="FungiDB:FUN_011957"/>
<dbReference type="Proteomes" id="UP000234323">
    <property type="component" value="Unassembled WGS sequence"/>
</dbReference>
<name>A0A2I1FVB8_9GLOM</name>
<proteinExistence type="predicted"/>
<dbReference type="AlphaFoldDB" id="A0A2I1FVB8"/>
<comment type="caution">
    <text evidence="1">The sequence shown here is derived from an EMBL/GenBank/DDBJ whole genome shotgun (WGS) entry which is preliminary data.</text>
</comment>